<dbReference type="Proteomes" id="UP000327030">
    <property type="component" value="Chromosome 1"/>
</dbReference>
<dbReference type="EMBL" id="CP043028">
    <property type="protein sequence ID" value="QFJ54064.1"/>
    <property type="molecule type" value="Genomic_DNA"/>
</dbReference>
<dbReference type="InterPro" id="IPR016181">
    <property type="entry name" value="Acyl_CoA_acyltransferase"/>
</dbReference>
<dbReference type="PANTHER" id="PTHR43415:SF3">
    <property type="entry name" value="GNAT-FAMILY ACETYLTRANSFERASE"/>
    <property type="match status" value="1"/>
</dbReference>
<gene>
    <name evidence="2" type="ORF">FXF36_03855</name>
</gene>
<name>A0A5P6VS68_PSEXY</name>
<evidence type="ECO:0000313" key="3">
    <source>
        <dbReference type="Proteomes" id="UP000327030"/>
    </source>
</evidence>
<dbReference type="PROSITE" id="PS51186">
    <property type="entry name" value="GNAT"/>
    <property type="match status" value="1"/>
</dbReference>
<dbReference type="KEGG" id="pxv:FXF36_03855"/>
<dbReference type="SUPFAM" id="SSF55729">
    <property type="entry name" value="Acyl-CoA N-acyltransferases (Nat)"/>
    <property type="match status" value="1"/>
</dbReference>
<feature type="domain" description="N-acetyltransferase" evidence="1">
    <location>
        <begin position="16"/>
        <end position="183"/>
    </location>
</feature>
<organism evidence="2 3">
    <name type="scientific">Pseudobutyrivibrio xylanivorans</name>
    <dbReference type="NCBI Taxonomy" id="185007"/>
    <lineage>
        <taxon>Bacteria</taxon>
        <taxon>Bacillati</taxon>
        <taxon>Bacillota</taxon>
        <taxon>Clostridia</taxon>
        <taxon>Lachnospirales</taxon>
        <taxon>Lachnospiraceae</taxon>
        <taxon>Pseudobutyrivibrio</taxon>
    </lineage>
</organism>
<accession>A0A5P6VS68</accession>
<dbReference type="InterPro" id="IPR000182">
    <property type="entry name" value="GNAT_dom"/>
</dbReference>
<dbReference type="GO" id="GO:0016747">
    <property type="term" value="F:acyltransferase activity, transferring groups other than amino-acyl groups"/>
    <property type="evidence" value="ECO:0007669"/>
    <property type="project" value="InterPro"/>
</dbReference>
<evidence type="ECO:0000313" key="2">
    <source>
        <dbReference type="EMBL" id="QFJ54064.1"/>
    </source>
</evidence>
<dbReference type="OrthoDB" id="948250at2"/>
<reference evidence="3" key="1">
    <citation type="submission" date="2019-08" db="EMBL/GenBank/DDBJ databases">
        <title>Complete Genome Sequence of the Polysaccharide-Degrading Rumen Bacterium Pseudobutyrivibrio xylanivorans MA3014.</title>
        <authorList>
            <person name="Palevich N."/>
            <person name="Maclean P.H."/>
            <person name="Kelly W.J."/>
            <person name="Leahy S.C."/>
            <person name="Rakonjac J."/>
            <person name="Attwood G.T."/>
        </authorList>
    </citation>
    <scope>NUCLEOTIDE SEQUENCE [LARGE SCALE GENOMIC DNA]</scope>
    <source>
        <strain evidence="3">MA3014</strain>
    </source>
</reference>
<dbReference type="PANTHER" id="PTHR43415">
    <property type="entry name" value="SPERMIDINE N(1)-ACETYLTRANSFERASE"/>
    <property type="match status" value="1"/>
</dbReference>
<dbReference type="RefSeq" id="WP_151622560.1">
    <property type="nucleotide sequence ID" value="NZ_CP043028.1"/>
</dbReference>
<protein>
    <submittedName>
        <fullName evidence="2">GNAT family N-acetyltransferase</fullName>
    </submittedName>
</protein>
<proteinExistence type="predicted"/>
<dbReference type="Gene3D" id="3.40.630.30">
    <property type="match status" value="1"/>
</dbReference>
<dbReference type="Pfam" id="PF00583">
    <property type="entry name" value="Acetyltransf_1"/>
    <property type="match status" value="1"/>
</dbReference>
<evidence type="ECO:0000259" key="1">
    <source>
        <dbReference type="PROSITE" id="PS51186"/>
    </source>
</evidence>
<dbReference type="AlphaFoldDB" id="A0A5P6VS68"/>
<dbReference type="CDD" id="cd04301">
    <property type="entry name" value="NAT_SF"/>
    <property type="match status" value="1"/>
</dbReference>
<sequence length="183" mass="20711">MKIEPITFTDKMGRTVTLRAAEPKDAQALIDYLKVVNAETPFLLREPDECSITLENEEAFLQGILDSEREIMLIGLIEGKHVGNCSIASVGSYKRVSHRCGVAIALYQEYCGCGIGRVMLETALDIARKAHYEQAELEVIEGNTNAMALYEKLGFKKYGTFPNNMKYKDGSYRDSYWMMKQFK</sequence>